<evidence type="ECO:0000313" key="12">
    <source>
        <dbReference type="EMBL" id="ERE78346.1"/>
    </source>
</evidence>
<keyword evidence="2" id="KW-0716">Sensory transduction</keyword>
<evidence type="ECO:0000256" key="2">
    <source>
        <dbReference type="ARBA" id="ARBA00022606"/>
    </source>
</evidence>
<feature type="transmembrane region" description="Helical" evidence="10">
    <location>
        <begin position="131"/>
        <end position="154"/>
    </location>
</feature>
<organism evidence="12 13">
    <name type="scientific">Cricetulus griseus</name>
    <name type="common">Chinese hamster</name>
    <name type="synonym">Cricetulus barabensis griseus</name>
    <dbReference type="NCBI Taxonomy" id="10029"/>
    <lineage>
        <taxon>Eukaryota</taxon>
        <taxon>Metazoa</taxon>
        <taxon>Chordata</taxon>
        <taxon>Craniata</taxon>
        <taxon>Vertebrata</taxon>
        <taxon>Euteleostomi</taxon>
        <taxon>Mammalia</taxon>
        <taxon>Eutheria</taxon>
        <taxon>Euarchontoglires</taxon>
        <taxon>Glires</taxon>
        <taxon>Rodentia</taxon>
        <taxon>Myomorpha</taxon>
        <taxon>Muroidea</taxon>
        <taxon>Cricetidae</taxon>
        <taxon>Cricetinae</taxon>
        <taxon>Cricetulus</taxon>
    </lineage>
</organism>
<feature type="transmembrane region" description="Helical" evidence="10">
    <location>
        <begin position="232"/>
        <end position="252"/>
    </location>
</feature>
<keyword evidence="9" id="KW-0807">Transducer</keyword>
<dbReference type="PANTHER" id="PTHR26450:SF75">
    <property type="entry name" value="OLFACTORY RECEPTOR 52D1"/>
    <property type="match status" value="1"/>
</dbReference>
<dbReference type="InterPro" id="IPR000725">
    <property type="entry name" value="Olfact_rcpt"/>
</dbReference>
<sequence>MILVTLWQTVIGSPLHRIDLWLIGERFSQAFECPDPVLVWAVCISPHDGESPIWVLECCVFLLIHRNRLSEKILQQIVFFSLSPFISLFKTVSDFRNGYKYQSSVLLAMAFDRYVAICNPLRYTTILNHTVIGQIIFAGIVRSVAAVSPFVFLLKRLPYCGHHVMAHTYCEHMGIARLACANITVNIVYGLTVALLAMGLDSILIAISYGFILQAVFRLPSRDAQHKALSTCGSHLGVILVFYIPAFFSFLTHRFGHNRVPKHVHIFLANLYVLVPPVLNPIIYGARTKEIQSRLVRLVYLGKDLV</sequence>
<evidence type="ECO:0000256" key="4">
    <source>
        <dbReference type="ARBA" id="ARBA00022725"/>
    </source>
</evidence>
<evidence type="ECO:0000256" key="7">
    <source>
        <dbReference type="ARBA" id="ARBA00023136"/>
    </source>
</evidence>
<dbReference type="SUPFAM" id="SSF81321">
    <property type="entry name" value="Family A G protein-coupled receptor-like"/>
    <property type="match status" value="1"/>
</dbReference>
<gene>
    <name evidence="12" type="ORF">H671_3g10435</name>
</gene>
<dbReference type="GO" id="GO:0005886">
    <property type="term" value="C:plasma membrane"/>
    <property type="evidence" value="ECO:0007669"/>
    <property type="project" value="TreeGrafter"/>
</dbReference>
<dbReference type="Gene3D" id="1.20.1070.10">
    <property type="entry name" value="Rhodopsin 7-helix transmembrane proteins"/>
    <property type="match status" value="1"/>
</dbReference>
<dbReference type="EMBL" id="KE673116">
    <property type="protein sequence ID" value="ERE78346.1"/>
    <property type="molecule type" value="Genomic_DNA"/>
</dbReference>
<keyword evidence="6" id="KW-0297">G-protein coupled receptor</keyword>
<dbReference type="GO" id="GO:0004930">
    <property type="term" value="F:G protein-coupled receptor activity"/>
    <property type="evidence" value="ECO:0007669"/>
    <property type="project" value="UniProtKB-KW"/>
</dbReference>
<keyword evidence="8 12" id="KW-0675">Receptor</keyword>
<name>A0A061IAH0_CRIGR</name>
<feature type="transmembrane region" description="Helical" evidence="10">
    <location>
        <begin position="203"/>
        <end position="220"/>
    </location>
</feature>
<dbReference type="PROSITE" id="PS50262">
    <property type="entry name" value="G_PROTEIN_RECEP_F1_2"/>
    <property type="match status" value="1"/>
</dbReference>
<dbReference type="Pfam" id="PF13853">
    <property type="entry name" value="7tm_4"/>
    <property type="match status" value="1"/>
</dbReference>
<keyword evidence="3 10" id="KW-0812">Transmembrane</keyword>
<evidence type="ECO:0000256" key="9">
    <source>
        <dbReference type="ARBA" id="ARBA00023224"/>
    </source>
</evidence>
<evidence type="ECO:0000256" key="1">
    <source>
        <dbReference type="ARBA" id="ARBA00004141"/>
    </source>
</evidence>
<keyword evidence="4" id="KW-0552">Olfaction</keyword>
<dbReference type="GO" id="GO:0004984">
    <property type="term" value="F:olfactory receptor activity"/>
    <property type="evidence" value="ECO:0007669"/>
    <property type="project" value="InterPro"/>
</dbReference>
<dbReference type="InterPro" id="IPR017452">
    <property type="entry name" value="GPCR_Rhodpsn_7TM"/>
</dbReference>
<proteinExistence type="predicted"/>
<comment type="subcellular location">
    <subcellularLocation>
        <location evidence="1">Membrane</location>
        <topology evidence="1">Multi-pass membrane protein</topology>
    </subcellularLocation>
</comment>
<dbReference type="PANTHER" id="PTHR26450">
    <property type="entry name" value="OLFACTORY RECEPTOR 56B1-RELATED"/>
    <property type="match status" value="1"/>
</dbReference>
<evidence type="ECO:0000256" key="5">
    <source>
        <dbReference type="ARBA" id="ARBA00022989"/>
    </source>
</evidence>
<feature type="transmembrane region" description="Helical" evidence="10">
    <location>
        <begin position="175"/>
        <end position="197"/>
    </location>
</feature>
<dbReference type="InterPro" id="IPR050402">
    <property type="entry name" value="OR51/52/56-like"/>
</dbReference>
<feature type="domain" description="G-protein coupled receptors family 1 profile" evidence="11">
    <location>
        <begin position="105"/>
        <end position="284"/>
    </location>
</feature>
<evidence type="ECO:0000313" key="13">
    <source>
        <dbReference type="Proteomes" id="UP000030759"/>
    </source>
</evidence>
<keyword evidence="5 10" id="KW-1133">Transmembrane helix</keyword>
<reference evidence="13" key="1">
    <citation type="journal article" date="2013" name="Nat. Biotechnol.">
        <title>Chinese hamster genome sequenced from sorted chromosomes.</title>
        <authorList>
            <person name="Brinkrolf K."/>
            <person name="Rupp O."/>
            <person name="Laux H."/>
            <person name="Kollin F."/>
            <person name="Ernst W."/>
            <person name="Linke B."/>
            <person name="Kofler R."/>
            <person name="Romand S."/>
            <person name="Hesse F."/>
            <person name="Budach W.E."/>
            <person name="Galosy S."/>
            <person name="Muller D."/>
            <person name="Noll T."/>
            <person name="Wienberg J."/>
            <person name="Jostock T."/>
            <person name="Leonard M."/>
            <person name="Grillari J."/>
            <person name="Tauch A."/>
            <person name="Goesmann A."/>
            <person name="Helk B."/>
            <person name="Mott J.E."/>
            <person name="Puhler A."/>
            <person name="Borth N."/>
        </authorList>
    </citation>
    <scope>NUCLEOTIDE SEQUENCE [LARGE SCALE GENOMIC DNA]</scope>
    <source>
        <strain evidence="13">17A/GY</strain>
    </source>
</reference>
<dbReference type="PRINTS" id="PR00245">
    <property type="entry name" value="OLFACTORYR"/>
</dbReference>
<evidence type="ECO:0000256" key="8">
    <source>
        <dbReference type="ARBA" id="ARBA00023170"/>
    </source>
</evidence>
<keyword evidence="7 10" id="KW-0472">Membrane</keyword>
<evidence type="ECO:0000256" key="6">
    <source>
        <dbReference type="ARBA" id="ARBA00023040"/>
    </source>
</evidence>
<evidence type="ECO:0000259" key="11">
    <source>
        <dbReference type="PROSITE" id="PS50262"/>
    </source>
</evidence>
<evidence type="ECO:0000256" key="3">
    <source>
        <dbReference type="ARBA" id="ARBA00022692"/>
    </source>
</evidence>
<dbReference type="AlphaFoldDB" id="A0A061IAH0"/>
<evidence type="ECO:0000256" key="10">
    <source>
        <dbReference type="SAM" id="Phobius"/>
    </source>
</evidence>
<accession>A0A061IAH0</accession>
<feature type="transmembrane region" description="Helical" evidence="10">
    <location>
        <begin position="264"/>
        <end position="284"/>
    </location>
</feature>
<dbReference type="Proteomes" id="UP000030759">
    <property type="component" value="Unassembled WGS sequence"/>
</dbReference>
<protein>
    <submittedName>
        <fullName evidence="12">Olfactory receptor 52D1-like protein</fullName>
    </submittedName>
</protein>